<dbReference type="Pfam" id="PF13183">
    <property type="entry name" value="Fer4_8"/>
    <property type="match status" value="1"/>
</dbReference>
<dbReference type="InterPro" id="IPR006094">
    <property type="entry name" value="Oxid_FAD_bind_N"/>
</dbReference>
<evidence type="ECO:0000256" key="1">
    <source>
        <dbReference type="ARBA" id="ARBA00001974"/>
    </source>
</evidence>
<name>A0A2V4B156_9PSEU</name>
<dbReference type="InterPro" id="IPR017896">
    <property type="entry name" value="4Fe4S_Fe-S-bd"/>
</dbReference>
<dbReference type="PROSITE" id="PS00198">
    <property type="entry name" value="4FE4S_FER_1"/>
    <property type="match status" value="1"/>
</dbReference>
<dbReference type="Gene3D" id="3.30.465.10">
    <property type="match status" value="1"/>
</dbReference>
<dbReference type="RefSeq" id="WP_112282900.1">
    <property type="nucleotide sequence ID" value="NZ_MASW01000005.1"/>
</dbReference>
<keyword evidence="7" id="KW-0411">Iron-sulfur</keyword>
<dbReference type="InterPro" id="IPR016164">
    <property type="entry name" value="FAD-linked_Oxase-like_C"/>
</dbReference>
<dbReference type="Gene3D" id="1.10.45.10">
    <property type="entry name" value="Vanillyl-alcohol Oxidase, Chain A, domain 4"/>
    <property type="match status" value="1"/>
</dbReference>
<evidence type="ECO:0000313" key="8">
    <source>
        <dbReference type="EMBL" id="PXY22295.1"/>
    </source>
</evidence>
<dbReference type="InterPro" id="IPR017900">
    <property type="entry name" value="4Fe4S_Fe_S_CS"/>
</dbReference>
<dbReference type="InterPro" id="IPR016169">
    <property type="entry name" value="FAD-bd_PCMH_sub2"/>
</dbReference>
<gene>
    <name evidence="8" type="ORF">BAY60_20680</name>
</gene>
<keyword evidence="4" id="KW-0274">FAD</keyword>
<evidence type="ECO:0000256" key="3">
    <source>
        <dbReference type="ARBA" id="ARBA00022723"/>
    </source>
</evidence>
<dbReference type="InterPro" id="IPR004017">
    <property type="entry name" value="Cys_rich_dom"/>
</dbReference>
<dbReference type="Proteomes" id="UP000249915">
    <property type="component" value="Unassembled WGS sequence"/>
</dbReference>
<evidence type="ECO:0000256" key="5">
    <source>
        <dbReference type="ARBA" id="ARBA00023002"/>
    </source>
</evidence>
<proteinExistence type="predicted"/>
<keyword evidence="2" id="KW-0285">Flavoprotein</keyword>
<dbReference type="AlphaFoldDB" id="A0A2V4B156"/>
<dbReference type="GO" id="GO:1903457">
    <property type="term" value="P:lactate catabolic process"/>
    <property type="evidence" value="ECO:0007669"/>
    <property type="project" value="TreeGrafter"/>
</dbReference>
<dbReference type="InterPro" id="IPR036318">
    <property type="entry name" value="FAD-bd_PCMH-like_sf"/>
</dbReference>
<accession>A0A2V4B156</accession>
<dbReference type="SUPFAM" id="SSF46548">
    <property type="entry name" value="alpha-helical ferredoxin"/>
    <property type="match status" value="1"/>
</dbReference>
<keyword evidence="5" id="KW-0560">Oxidoreductase</keyword>
<dbReference type="InterPro" id="IPR016166">
    <property type="entry name" value="FAD-bd_PCMH"/>
</dbReference>
<dbReference type="InterPro" id="IPR016167">
    <property type="entry name" value="FAD-bd_PCMH_sub1"/>
</dbReference>
<keyword evidence="9" id="KW-1185">Reference proteome</keyword>
<dbReference type="EMBL" id="MASW01000005">
    <property type="protein sequence ID" value="PXY22295.1"/>
    <property type="molecule type" value="Genomic_DNA"/>
</dbReference>
<dbReference type="InterPro" id="IPR004113">
    <property type="entry name" value="FAD-bd_oxidored_4_C"/>
</dbReference>
<dbReference type="Gene3D" id="3.30.70.2740">
    <property type="match status" value="1"/>
</dbReference>
<evidence type="ECO:0000313" key="9">
    <source>
        <dbReference type="Proteomes" id="UP000249915"/>
    </source>
</evidence>
<organism evidence="8 9">
    <name type="scientific">Prauserella muralis</name>
    <dbReference type="NCBI Taxonomy" id="588067"/>
    <lineage>
        <taxon>Bacteria</taxon>
        <taxon>Bacillati</taxon>
        <taxon>Actinomycetota</taxon>
        <taxon>Actinomycetes</taxon>
        <taxon>Pseudonocardiales</taxon>
        <taxon>Pseudonocardiaceae</taxon>
        <taxon>Prauserella</taxon>
    </lineage>
</organism>
<dbReference type="GO" id="GO:0071949">
    <property type="term" value="F:FAD binding"/>
    <property type="evidence" value="ECO:0007669"/>
    <property type="project" value="InterPro"/>
</dbReference>
<dbReference type="PANTHER" id="PTHR11748">
    <property type="entry name" value="D-LACTATE DEHYDROGENASE"/>
    <property type="match status" value="1"/>
</dbReference>
<dbReference type="SUPFAM" id="SSF55103">
    <property type="entry name" value="FAD-linked oxidases, C-terminal domain"/>
    <property type="match status" value="1"/>
</dbReference>
<sequence length="960" mass="102935">MDDLERRLRADVAGEVAFDDYTRHLFSRDASMYAIRPAGVVFPRDADDVAAAVAAARDHEVPVVPRGAGTSLAGQTVGAGLVLDLSRHLTRITDLDPESRTATVQLGVVQDQLNRAAAPHGLMFGPDTSTSNRATLGGMIGNNSAGSGSVRYGMTIDHVRSLDVVLSDATTARLGPVGEDELARRGRAATLEGALYRELPALVQAHRDAIEKGFPAFWRRATGYRLDRLAGPPPFDLAKFVVGAEGTLVVGTSAVVDLVPKPQHTVIAVGHFTSTQAAIAATEDALACDPAAVELMDRTILDLSRERIEYASLGTILEGDPDALLFVSFSGDDEADLLGRLRKLSTLWRRHGHGYHTLEAVTAQQQASLLKVRKSSLGLLMAASTGANRPLAFVEDTAVDPRHLPEYTARFAEILERHQLRAGFYGHCSVGCLHIRPFVDLTKPGQVETMRAVAEEVKDLVTAFGGVNSSEHGDGLARSEFNREIFGDELYEAMREVKRLFDPHGILNPGKIVDAPPMTDNLRDPALPEPGPLRTKLSFEVVGGMRAAADRCMNIGLCRKSATGAMCPSYMATLREEDSTRGRANALVKALSEPDPRAALGDERLHEVLDACLMCKACKSECPLGVDMAALKSEALAQRHEVHGTPLRSRVFGAIRTLNRLGAATAPLSNVPAKVPAVRRLLERRLGITAARPLPRFERARLGAWFRRRRTTPRPAPLGEILFLADSFTTYSEPAVGRAAVELLERAGYAVRLVTRGCCGRSSLSKGLVDDARRKAGALVGLLAASEAPIVGCEPSCVLTLRDETLSLLPDDPAARAVAGRVRQVEEVLTEAIDAGRLTLDSGTWPAGRRILFHGHCHQKAEVGTAATVGLLRRIPGAEVAELDAGCCGMAGSFGFEAEHYALSMTVGQDRLFPAVRAEPASTVVAATGVSCRQQIAHGTTRQALHPLELVRAVLSEPAS</sequence>
<dbReference type="GO" id="GO:0046872">
    <property type="term" value="F:metal ion binding"/>
    <property type="evidence" value="ECO:0007669"/>
    <property type="project" value="UniProtKB-KW"/>
</dbReference>
<evidence type="ECO:0000256" key="2">
    <source>
        <dbReference type="ARBA" id="ARBA00022630"/>
    </source>
</evidence>
<dbReference type="GO" id="GO:0051536">
    <property type="term" value="F:iron-sulfur cluster binding"/>
    <property type="evidence" value="ECO:0007669"/>
    <property type="project" value="UniProtKB-KW"/>
</dbReference>
<evidence type="ECO:0000256" key="4">
    <source>
        <dbReference type="ARBA" id="ARBA00022827"/>
    </source>
</evidence>
<dbReference type="GO" id="GO:0008720">
    <property type="term" value="F:D-lactate dehydrogenase (NAD+) activity"/>
    <property type="evidence" value="ECO:0007669"/>
    <property type="project" value="TreeGrafter"/>
</dbReference>
<dbReference type="Pfam" id="PF02754">
    <property type="entry name" value="CCG"/>
    <property type="match status" value="1"/>
</dbReference>
<comment type="caution">
    <text evidence="8">The sequence shown here is derived from an EMBL/GenBank/DDBJ whole genome shotgun (WGS) entry which is preliminary data.</text>
</comment>
<dbReference type="SUPFAM" id="SSF56176">
    <property type="entry name" value="FAD-binding/transporter-associated domain-like"/>
    <property type="match status" value="1"/>
</dbReference>
<dbReference type="Pfam" id="PF01565">
    <property type="entry name" value="FAD_binding_4"/>
    <property type="match status" value="1"/>
</dbReference>
<evidence type="ECO:0000256" key="6">
    <source>
        <dbReference type="ARBA" id="ARBA00023004"/>
    </source>
</evidence>
<dbReference type="PROSITE" id="PS51387">
    <property type="entry name" value="FAD_PCMH"/>
    <property type="match status" value="1"/>
</dbReference>
<comment type="cofactor">
    <cofactor evidence="1">
        <name>FAD</name>
        <dbReference type="ChEBI" id="CHEBI:57692"/>
    </cofactor>
</comment>
<evidence type="ECO:0000256" key="7">
    <source>
        <dbReference type="ARBA" id="ARBA00023014"/>
    </source>
</evidence>
<dbReference type="PANTHER" id="PTHR11748:SF119">
    <property type="entry name" value="D-2-HYDROXYGLUTARATE DEHYDROGENASE"/>
    <property type="match status" value="1"/>
</dbReference>
<dbReference type="Pfam" id="PF02913">
    <property type="entry name" value="FAD-oxidase_C"/>
    <property type="match status" value="1"/>
</dbReference>
<protein>
    <submittedName>
        <fullName evidence="8">FAD-binding protein</fullName>
    </submittedName>
</protein>
<keyword evidence="6" id="KW-0408">Iron</keyword>
<dbReference type="GO" id="GO:0004458">
    <property type="term" value="F:D-lactate dehydrogenase (cytochrome) activity"/>
    <property type="evidence" value="ECO:0007669"/>
    <property type="project" value="TreeGrafter"/>
</dbReference>
<reference evidence="8 9" key="1">
    <citation type="submission" date="2016-07" db="EMBL/GenBank/DDBJ databases">
        <title>Draft genome sequence of Prauserella muralis DSM 45305, isolated from a mould-covered wall in an indoor environment.</title>
        <authorList>
            <person name="Ruckert C."/>
            <person name="Albersmeier A."/>
            <person name="Jiang C.-L."/>
            <person name="Jiang Y."/>
            <person name="Kalinowski J."/>
            <person name="Schneider O."/>
            <person name="Winkler A."/>
            <person name="Zotchev S.B."/>
        </authorList>
    </citation>
    <scope>NUCLEOTIDE SEQUENCE [LARGE SCALE GENOMIC DNA]</scope>
    <source>
        <strain evidence="8 9">DSM 45305</strain>
    </source>
</reference>
<dbReference type="Gene3D" id="3.30.43.10">
    <property type="entry name" value="Uridine Diphospho-n-acetylenolpyruvylglucosamine Reductase, domain 2"/>
    <property type="match status" value="1"/>
</dbReference>
<dbReference type="FunFam" id="1.10.45.10:FF:000001">
    <property type="entry name" value="D-lactate dehydrogenase mitochondrial"/>
    <property type="match status" value="1"/>
</dbReference>
<dbReference type="OrthoDB" id="9770306at2"/>
<keyword evidence="3" id="KW-0479">Metal-binding</keyword>
<dbReference type="InterPro" id="IPR016171">
    <property type="entry name" value="Vanillyl_alc_oxidase_C-sub2"/>
</dbReference>